<comment type="caution">
    <text evidence="1">The sequence shown here is derived from an EMBL/GenBank/DDBJ whole genome shotgun (WGS) entry which is preliminary data.</text>
</comment>
<accession>A0A3S5FGW4</accession>
<proteinExistence type="predicted"/>
<dbReference type="EMBL" id="CAAALY010266222">
    <property type="protein sequence ID" value="VEL40740.1"/>
    <property type="molecule type" value="Genomic_DNA"/>
</dbReference>
<dbReference type="AlphaFoldDB" id="A0A3S5FGW4"/>
<name>A0A3S5FGW4_9PLAT</name>
<dbReference type="Proteomes" id="UP000784294">
    <property type="component" value="Unassembled WGS sequence"/>
</dbReference>
<keyword evidence="2" id="KW-1185">Reference proteome</keyword>
<sequence>MSLISSRVVPSDRLISRLQATNRSPHSLRHPLSNHYSKLPHNRPLHHLSQLDQCNHHPSCSLKSLRHNSVPTATTSAFKPILSSFNSATLTFESLSSTSSLQTPYRRVHATRKAWPKETLGNLALLSDKPKQSEEHQNCLDLR</sequence>
<organism evidence="1 2">
    <name type="scientific">Protopolystoma xenopodis</name>
    <dbReference type="NCBI Taxonomy" id="117903"/>
    <lineage>
        <taxon>Eukaryota</taxon>
        <taxon>Metazoa</taxon>
        <taxon>Spiralia</taxon>
        <taxon>Lophotrochozoa</taxon>
        <taxon>Platyhelminthes</taxon>
        <taxon>Monogenea</taxon>
        <taxon>Polyopisthocotylea</taxon>
        <taxon>Polystomatidea</taxon>
        <taxon>Polystomatidae</taxon>
        <taxon>Protopolystoma</taxon>
    </lineage>
</organism>
<protein>
    <submittedName>
        <fullName evidence="1">Uncharacterized protein</fullName>
    </submittedName>
</protein>
<evidence type="ECO:0000313" key="2">
    <source>
        <dbReference type="Proteomes" id="UP000784294"/>
    </source>
</evidence>
<evidence type="ECO:0000313" key="1">
    <source>
        <dbReference type="EMBL" id="VEL40740.1"/>
    </source>
</evidence>
<reference evidence="1" key="1">
    <citation type="submission" date="2018-11" db="EMBL/GenBank/DDBJ databases">
        <authorList>
            <consortium name="Pathogen Informatics"/>
        </authorList>
    </citation>
    <scope>NUCLEOTIDE SEQUENCE</scope>
</reference>
<gene>
    <name evidence="1" type="ORF">PXEA_LOCUS34180</name>
</gene>